<comment type="similarity">
    <text evidence="1">Belongs to the ATP-dependent AMP-binding enzyme family.</text>
</comment>
<dbReference type="InterPro" id="IPR025110">
    <property type="entry name" value="AMP-bd_C"/>
</dbReference>
<evidence type="ECO:0000256" key="2">
    <source>
        <dbReference type="ARBA" id="ARBA00022598"/>
    </source>
</evidence>
<dbReference type="InterPro" id="IPR042099">
    <property type="entry name" value="ANL_N_sf"/>
</dbReference>
<name>A0A1K0JH64_CUPNE</name>
<dbReference type="InterPro" id="IPR045851">
    <property type="entry name" value="AMP-bd_C_sf"/>
</dbReference>
<dbReference type="RefSeq" id="WP_340528373.1">
    <property type="nucleotide sequence ID" value="NZ_FMSH01000426.1"/>
</dbReference>
<dbReference type="InterPro" id="IPR020845">
    <property type="entry name" value="AMP-binding_CS"/>
</dbReference>
<sequence length="525" mass="57039">MSAKRIAGHALSWAAAQFRDRPAVVFRDRSFSYTQIERRSNQLANALIGLGLRPGERLAVLLNNSVESIDSQFGAEKAAQTYVALNARHTLREQVAILNDAGASVLIAGAEFREMAQQVRHLVPSLRHVIGVGWHDAGVLEFDALLARASDRFPGLEVPADLLLRIAYTSGTTGQPKGVAYSIERWEARLANQFGAMEYGLGIDDAMLHVGPLTHAAGVHLLPCYLRGARNIVADRFDAGQVLEQIASDRITQLMVVPTMLSRLLEALAANPAADVSALRRVHYGTAPTPTSLVHEALQRLGPILRQQYGMTEAVQPLSVLYPHEHLQDGLPSARVASCGRPTVNVDITVRDADGNPLPNGEVGEIALAHRGIGEVAFWRRPDLERESIRDGLYYSGDLGRFDDEGFLYIVGRNKDMMISGGFNVYAREVEDALHAHPAVAEVAVLGLPDAEWGEVVAAFVVRRPGQSGDADALGRHCAGLIAGYKKPRVIEFVDALPRNHAGKVTKNDLRDAYLARHAEGAISK</sequence>
<evidence type="ECO:0000259" key="3">
    <source>
        <dbReference type="Pfam" id="PF00501"/>
    </source>
</evidence>
<dbReference type="FunFam" id="3.30.300.30:FF:000008">
    <property type="entry name" value="2,3-dihydroxybenzoate-AMP ligase"/>
    <property type="match status" value="1"/>
</dbReference>
<accession>A0A1K0JH64</accession>
<dbReference type="PROSITE" id="PS00455">
    <property type="entry name" value="AMP_BINDING"/>
    <property type="match status" value="1"/>
</dbReference>
<dbReference type="Pfam" id="PF13193">
    <property type="entry name" value="AMP-binding_C"/>
    <property type="match status" value="1"/>
</dbReference>
<evidence type="ECO:0000259" key="4">
    <source>
        <dbReference type="Pfam" id="PF13193"/>
    </source>
</evidence>
<dbReference type="PANTHER" id="PTHR43767:SF7">
    <property type="entry name" value="MEDIUM_LONG-CHAIN-FATTY-ACID--COA LIGASE FADD8"/>
    <property type="match status" value="1"/>
</dbReference>
<proteinExistence type="inferred from homology"/>
<dbReference type="InterPro" id="IPR050237">
    <property type="entry name" value="ATP-dep_AMP-bd_enzyme"/>
</dbReference>
<dbReference type="AlphaFoldDB" id="A0A1K0JH64"/>
<dbReference type="InterPro" id="IPR000873">
    <property type="entry name" value="AMP-dep_synth/lig_dom"/>
</dbReference>
<dbReference type="Gene3D" id="3.30.300.30">
    <property type="match status" value="1"/>
</dbReference>
<feature type="domain" description="AMP-dependent synthetase/ligase" evidence="3">
    <location>
        <begin position="12"/>
        <end position="372"/>
    </location>
</feature>
<keyword evidence="2 5" id="KW-0436">Ligase</keyword>
<dbReference type="SUPFAM" id="SSF56801">
    <property type="entry name" value="Acetyl-CoA synthetase-like"/>
    <property type="match status" value="1"/>
</dbReference>
<organism evidence="5">
    <name type="scientific">Cupriavidus necator</name>
    <name type="common">Alcaligenes eutrophus</name>
    <name type="synonym">Ralstonia eutropha</name>
    <dbReference type="NCBI Taxonomy" id="106590"/>
    <lineage>
        <taxon>Bacteria</taxon>
        <taxon>Pseudomonadati</taxon>
        <taxon>Pseudomonadota</taxon>
        <taxon>Betaproteobacteria</taxon>
        <taxon>Burkholderiales</taxon>
        <taxon>Burkholderiaceae</taxon>
        <taxon>Cupriavidus</taxon>
    </lineage>
</organism>
<reference evidence="5" key="1">
    <citation type="submission" date="2016-09" db="EMBL/GenBank/DDBJ databases">
        <authorList>
            <person name="Capua I."/>
            <person name="De Benedictis P."/>
            <person name="Joannis T."/>
            <person name="Lombin L.H."/>
            <person name="Cattoli G."/>
        </authorList>
    </citation>
    <scope>NUCLEOTIDE SEQUENCE</scope>
    <source>
        <strain evidence="5">B9</strain>
    </source>
</reference>
<evidence type="ECO:0000313" key="5">
    <source>
        <dbReference type="EMBL" id="SCU88226.1"/>
    </source>
</evidence>
<dbReference type="EMBL" id="FMSH01000426">
    <property type="protein sequence ID" value="SCU88226.1"/>
    <property type="molecule type" value="Genomic_DNA"/>
</dbReference>
<dbReference type="Gene3D" id="3.40.50.12780">
    <property type="entry name" value="N-terminal domain of ligase-like"/>
    <property type="match status" value="1"/>
</dbReference>
<evidence type="ECO:0000256" key="1">
    <source>
        <dbReference type="ARBA" id="ARBA00006432"/>
    </source>
</evidence>
<protein>
    <submittedName>
        <fullName evidence="5">Fatty-acid--CoA ligase</fullName>
    </submittedName>
</protein>
<gene>
    <name evidence="5" type="ORF">CNECB9_4820024</name>
</gene>
<dbReference type="PANTHER" id="PTHR43767">
    <property type="entry name" value="LONG-CHAIN-FATTY-ACID--COA LIGASE"/>
    <property type="match status" value="1"/>
</dbReference>
<feature type="domain" description="AMP-binding enzyme C-terminal" evidence="4">
    <location>
        <begin position="429"/>
        <end position="504"/>
    </location>
</feature>
<dbReference type="Pfam" id="PF00501">
    <property type="entry name" value="AMP-binding"/>
    <property type="match status" value="1"/>
</dbReference>
<dbReference type="GO" id="GO:0016877">
    <property type="term" value="F:ligase activity, forming carbon-sulfur bonds"/>
    <property type="evidence" value="ECO:0007669"/>
    <property type="project" value="UniProtKB-ARBA"/>
</dbReference>